<dbReference type="EMBL" id="GL833142">
    <property type="protein sequence ID" value="EGB05310.1"/>
    <property type="molecule type" value="Genomic_DNA"/>
</dbReference>
<reference evidence="3 4" key="1">
    <citation type="journal article" date="2011" name="Proc. Natl. Acad. Sci. U.S.A.">
        <title>Niche of harmful alga Aureococcus anophagefferens revealed through ecogenomics.</title>
        <authorList>
            <person name="Gobler C.J."/>
            <person name="Berry D.L."/>
            <person name="Dyhrman S.T."/>
            <person name="Wilhelm S.W."/>
            <person name="Salamov A."/>
            <person name="Lobanov A.V."/>
            <person name="Zhang Y."/>
            <person name="Collier J.L."/>
            <person name="Wurch L.L."/>
            <person name="Kustka A.B."/>
            <person name="Dill B.D."/>
            <person name="Shah M."/>
            <person name="VerBerkmoes N.C."/>
            <person name="Kuo A."/>
            <person name="Terry A."/>
            <person name="Pangilinan J."/>
            <person name="Lindquist E.A."/>
            <person name="Lucas S."/>
            <person name="Paulsen I.T."/>
            <person name="Hattenrath-Lehmann T.K."/>
            <person name="Talmage S.C."/>
            <person name="Walker E.A."/>
            <person name="Koch F."/>
            <person name="Burson A.M."/>
            <person name="Marcoval M.A."/>
            <person name="Tang Y.Z."/>
            <person name="Lecleir G.R."/>
            <person name="Coyne K.J."/>
            <person name="Berg G.M."/>
            <person name="Bertrand E.M."/>
            <person name="Saito M.A."/>
            <person name="Gladyshev V.N."/>
            <person name="Grigoriev I.V."/>
        </authorList>
    </citation>
    <scope>NUCLEOTIDE SEQUENCE [LARGE SCALE GENOMIC DNA]</scope>
    <source>
        <strain evidence="4">CCMP 1984</strain>
    </source>
</reference>
<dbReference type="eggNOG" id="ENOG502S1Y6">
    <property type="taxonomic scope" value="Eukaryota"/>
</dbReference>
<accession>F0YHX9</accession>
<feature type="region of interest" description="Disordered" evidence="1">
    <location>
        <begin position="924"/>
        <end position="996"/>
    </location>
</feature>
<evidence type="ECO:0000256" key="1">
    <source>
        <dbReference type="SAM" id="MobiDB-lite"/>
    </source>
</evidence>
<dbReference type="OrthoDB" id="49473at2759"/>
<dbReference type="Pfam" id="PF14312">
    <property type="entry name" value="FG-GAP_2"/>
    <property type="match status" value="1"/>
</dbReference>
<dbReference type="InParanoid" id="F0YHX9"/>
<protein>
    <recommendedName>
        <fullName evidence="5">TNFR-Cys domain-containing protein</fullName>
    </recommendedName>
</protein>
<gene>
    <name evidence="3" type="ORF">AURANDRAFT_72267</name>
</gene>
<feature type="signal peptide" evidence="2">
    <location>
        <begin position="1"/>
        <end position="19"/>
    </location>
</feature>
<keyword evidence="4" id="KW-1185">Reference proteome</keyword>
<dbReference type="SUPFAM" id="SSF57184">
    <property type="entry name" value="Growth factor receptor domain"/>
    <property type="match status" value="1"/>
</dbReference>
<evidence type="ECO:0000313" key="3">
    <source>
        <dbReference type="EMBL" id="EGB05310.1"/>
    </source>
</evidence>
<feature type="chain" id="PRO_5003261072" description="TNFR-Cys domain-containing protein" evidence="2">
    <location>
        <begin position="20"/>
        <end position="1009"/>
    </location>
</feature>
<dbReference type="PANTHER" id="PTHR36220">
    <property type="entry name" value="UNNAMED PRODUCT"/>
    <property type="match status" value="1"/>
</dbReference>
<feature type="region of interest" description="Disordered" evidence="1">
    <location>
        <begin position="269"/>
        <end position="326"/>
    </location>
</feature>
<proteinExistence type="predicted"/>
<dbReference type="Proteomes" id="UP000002729">
    <property type="component" value="Unassembled WGS sequence"/>
</dbReference>
<dbReference type="GeneID" id="20228625"/>
<feature type="compositionally biased region" description="Pro residues" evidence="1">
    <location>
        <begin position="283"/>
        <end position="322"/>
    </location>
</feature>
<dbReference type="AlphaFoldDB" id="F0YHX9"/>
<organism evidence="4">
    <name type="scientific">Aureococcus anophagefferens</name>
    <name type="common">Harmful bloom alga</name>
    <dbReference type="NCBI Taxonomy" id="44056"/>
    <lineage>
        <taxon>Eukaryota</taxon>
        <taxon>Sar</taxon>
        <taxon>Stramenopiles</taxon>
        <taxon>Ochrophyta</taxon>
        <taxon>Pelagophyceae</taxon>
        <taxon>Pelagomonadales</taxon>
        <taxon>Pelagomonadaceae</taxon>
        <taxon>Aureococcus</taxon>
    </lineage>
</organism>
<sequence length="1009" mass="104864">MHVIVRALLLPWIVTFAAAAGVVKLNTKADPVEAVVEVFKHLHPAASSAALAVAKNGVASVLKGLEASDTSTENVAFEDENERRRAAAEQSERRGACSDITSREVCKNAANKADCSWSKSREKCKNKRKKCAEVKNKKTCHKKKYANICAWSFKKEKCRNAKCEEIDDERDCMSEGARKRGCKWKNNQKRCIVDKDAGGGGSDAFTESTSTSAFAGASCAAQEQQIVALNANITNLSAELETKDVELETSADALADAIEKQETCEATVQSLEEANASGEGCPTPAPTPEPTPAPTPAPSVSPTPAPTTPAPTVTPTPAPTTAPTPAVWVQRGDDIDGEAADDWSGASVSLSADGTALAVGASGNDGAGSYAGHARVFAWNSDDDTWIQRGDDIDGEAADDNSGASVSLSADGTTLAVGASGNDGAGSSAGHARVFAWNSVDETWIQRGDDIDGEAAYDYSGSSVSLSADGTTLAVGAYTNGDDDLGSIAGHARVFAWDPVDETWVQRGVDIDGEFVSLSADGTTLAVGAPYNGGAGYEAGHARVFAWDSVDETWKQRGDDIDAEAAGDWSGWSVSLSADGATLAVGAIYNDGGGSDAGHARVFAWDSVDETWVQRGDDIDGEAAGDDSGYSVSLSADGTALAVGAPRNGGAGSNAGHARVFAWDPVDETWKQRGDDIDGEAADDWSGRSLDPGDGTDAIPCDDFQYVNNNICLECPTGFTCDGDTKTACAVDKYVDNNECLECPTGFTCDGVTKTGADGLRGNMTFLGVDVDTANANKPAFDTTIAGIAGVDETSIVALSFAPFSSFSFDDVTQCFLDGGDCASCCPDCDDLSYSRKQSSDNCVCYSEVLTHPADYLGLYLGGQGSCVHVTSALASFTPPNNQPRGGVFGGTGDDVIVLEGDYFSDIYGKSGEDKITIIGNEAKNVNGDLPRGEPQTRRSLPPPSPPPLRDLSPRAPDAAFSATSLPHANGLAKPPRRSTTAGRAKLAPAADRGNTTIRCSTSGSACVG</sequence>
<dbReference type="InterPro" id="IPR009030">
    <property type="entry name" value="Growth_fac_rcpt_cys_sf"/>
</dbReference>
<name>F0YHX9_AURAN</name>
<keyword evidence="2" id="KW-0732">Signal</keyword>
<evidence type="ECO:0000256" key="2">
    <source>
        <dbReference type="SAM" id="SignalP"/>
    </source>
</evidence>
<dbReference type="SUPFAM" id="SSF50965">
    <property type="entry name" value="Galactose oxidase, central domain"/>
    <property type="match status" value="1"/>
</dbReference>
<dbReference type="PANTHER" id="PTHR36220:SF1">
    <property type="entry name" value="GAMMA TUBULIN COMPLEX COMPONENT C-TERMINAL DOMAIN-CONTAINING PROTEIN"/>
    <property type="match status" value="1"/>
</dbReference>
<dbReference type="InterPro" id="IPR013517">
    <property type="entry name" value="FG-GAP"/>
</dbReference>
<dbReference type="RefSeq" id="XP_009039958.1">
    <property type="nucleotide sequence ID" value="XM_009041710.1"/>
</dbReference>
<dbReference type="InterPro" id="IPR011043">
    <property type="entry name" value="Gal_Oxase/kelch_b-propeller"/>
</dbReference>
<dbReference type="KEGG" id="aaf:AURANDRAFT_72267"/>
<evidence type="ECO:0008006" key="5">
    <source>
        <dbReference type="Google" id="ProtNLM"/>
    </source>
</evidence>
<evidence type="ECO:0000313" key="4">
    <source>
        <dbReference type="Proteomes" id="UP000002729"/>
    </source>
</evidence>